<proteinExistence type="predicted"/>
<sequence>MRVQSHRGLLPDVTSAGPVMRMPRAAAQNRWASTRLDKDRRATMQQRLRCIL</sequence>
<dbReference type="EMBL" id="CP015093">
    <property type="protein sequence ID" value="APZ53503.1"/>
    <property type="molecule type" value="Genomic_DNA"/>
</dbReference>
<evidence type="ECO:0000313" key="2">
    <source>
        <dbReference type="EMBL" id="APZ53503.1"/>
    </source>
</evidence>
<dbReference type="KEGG" id="paby:Ga0080574_TMP3169"/>
<accession>A0A1P8UVU6</accession>
<evidence type="ECO:0000256" key="1">
    <source>
        <dbReference type="SAM" id="MobiDB-lite"/>
    </source>
</evidence>
<organism evidence="2 3">
    <name type="scientific">Salipiger abyssi</name>
    <dbReference type="NCBI Taxonomy" id="1250539"/>
    <lineage>
        <taxon>Bacteria</taxon>
        <taxon>Pseudomonadati</taxon>
        <taxon>Pseudomonadota</taxon>
        <taxon>Alphaproteobacteria</taxon>
        <taxon>Rhodobacterales</taxon>
        <taxon>Roseobacteraceae</taxon>
        <taxon>Salipiger</taxon>
    </lineage>
</organism>
<dbReference type="AlphaFoldDB" id="A0A1P8UVU6"/>
<feature type="region of interest" description="Disordered" evidence="1">
    <location>
        <begin position="1"/>
        <end position="22"/>
    </location>
</feature>
<dbReference type="STRING" id="1250539.Ga0080574_TMP3169"/>
<name>A0A1P8UVU6_9RHOB</name>
<gene>
    <name evidence="2" type="ORF">Ga0080574_TMP3169</name>
</gene>
<reference evidence="2 3" key="1">
    <citation type="submission" date="2016-04" db="EMBL/GenBank/DDBJ databases">
        <title>Deep-sea bacteria in the southern Pacific.</title>
        <authorList>
            <person name="Tang K."/>
        </authorList>
    </citation>
    <scope>NUCLEOTIDE SEQUENCE [LARGE SCALE GENOMIC DNA]</scope>
    <source>
        <strain evidence="2 3">JLT2014</strain>
    </source>
</reference>
<dbReference type="Proteomes" id="UP000187059">
    <property type="component" value="Chromosome"/>
</dbReference>
<protein>
    <submittedName>
        <fullName evidence="2">Uncharacterized protein</fullName>
    </submittedName>
</protein>
<keyword evidence="3" id="KW-1185">Reference proteome</keyword>
<evidence type="ECO:0000313" key="3">
    <source>
        <dbReference type="Proteomes" id="UP000187059"/>
    </source>
</evidence>